<proteinExistence type="predicted"/>
<accession>A0A6C0FFL2</accession>
<dbReference type="EMBL" id="MN738839">
    <property type="protein sequence ID" value="QHT39229.1"/>
    <property type="molecule type" value="Genomic_DNA"/>
</dbReference>
<feature type="region of interest" description="Disordered" evidence="1">
    <location>
        <begin position="1"/>
        <end position="23"/>
    </location>
</feature>
<feature type="compositionally biased region" description="Polar residues" evidence="1">
    <location>
        <begin position="85"/>
        <end position="112"/>
    </location>
</feature>
<reference evidence="2" key="1">
    <citation type="journal article" date="2020" name="Nature">
        <title>Giant virus diversity and host interactions through global metagenomics.</title>
        <authorList>
            <person name="Schulz F."/>
            <person name="Roux S."/>
            <person name="Paez-Espino D."/>
            <person name="Jungbluth S."/>
            <person name="Walsh D.A."/>
            <person name="Denef V.J."/>
            <person name="McMahon K.D."/>
            <person name="Konstantinidis K.T."/>
            <person name="Eloe-Fadrosh E.A."/>
            <person name="Kyrpides N.C."/>
            <person name="Woyke T."/>
        </authorList>
    </citation>
    <scope>NUCLEOTIDE SEQUENCE</scope>
    <source>
        <strain evidence="2">GVMAG-S-ERX556126-94</strain>
    </source>
</reference>
<feature type="compositionally biased region" description="Basic and acidic residues" evidence="1">
    <location>
        <begin position="13"/>
        <end position="23"/>
    </location>
</feature>
<name>A0A6C0FFL2_9ZZZZ</name>
<protein>
    <submittedName>
        <fullName evidence="2">Uncharacterized protein</fullName>
    </submittedName>
</protein>
<dbReference type="AlphaFoldDB" id="A0A6C0FFL2"/>
<feature type="region of interest" description="Disordered" evidence="1">
    <location>
        <begin position="74"/>
        <end position="185"/>
    </location>
</feature>
<feature type="compositionally biased region" description="Basic residues" evidence="1">
    <location>
        <begin position="155"/>
        <end position="181"/>
    </location>
</feature>
<organism evidence="2">
    <name type="scientific">viral metagenome</name>
    <dbReference type="NCBI Taxonomy" id="1070528"/>
    <lineage>
        <taxon>unclassified sequences</taxon>
        <taxon>metagenomes</taxon>
        <taxon>organismal metagenomes</taxon>
    </lineage>
</organism>
<feature type="compositionally biased region" description="Basic and acidic residues" evidence="1">
    <location>
        <begin position="130"/>
        <end position="143"/>
    </location>
</feature>
<evidence type="ECO:0000256" key="1">
    <source>
        <dbReference type="SAM" id="MobiDB-lite"/>
    </source>
</evidence>
<sequence length="247" mass="29167">MEIKTKRIITKSPRNDKQSENKSLDRYKEFLGEKKDVKKSKDKKVFHVTRKRFSPKKIKKIKKNPRDLLQIENDIADMKSKEKPNSIQMPTQNENLTTELQGLNNNDISQPDMQKPAEQKPTEQNPIEQKLAEQKPTEQKSVEQKSVVKKQDYKKPRKSNRRSVGRTNKKNRSRGRNRRVSIKNSTFSDKYFKDMQVKLKEIRNKKSDEIKKELEKKGVKVSGKSNRLLRDIYLYSKLSNINITHEK</sequence>
<evidence type="ECO:0000313" key="2">
    <source>
        <dbReference type="EMBL" id="QHT39229.1"/>
    </source>
</evidence>